<dbReference type="SUPFAM" id="SSF53098">
    <property type="entry name" value="Ribonuclease H-like"/>
    <property type="match status" value="1"/>
</dbReference>
<feature type="binding site" evidence="14 15">
    <location>
        <position position="28"/>
    </location>
    <ligand>
        <name>a divalent metal cation</name>
        <dbReference type="ChEBI" id="CHEBI:60240"/>
    </ligand>
</feature>
<evidence type="ECO:0000256" key="12">
    <source>
        <dbReference type="ARBA" id="ARBA00022801"/>
    </source>
</evidence>
<comment type="cofactor">
    <cofactor evidence="14 15">
        <name>Mn(2+)</name>
        <dbReference type="ChEBI" id="CHEBI:29035"/>
    </cofactor>
    <cofactor evidence="14 15">
        <name>Mg(2+)</name>
        <dbReference type="ChEBI" id="CHEBI:18420"/>
    </cofactor>
    <text evidence="14 15">Manganese or magnesium. Binds 1 divalent metal ion per monomer in the absence of substrate. May bind a second metal ion after substrate binding.</text>
</comment>
<evidence type="ECO:0000313" key="19">
    <source>
        <dbReference type="Proteomes" id="UP000229385"/>
    </source>
</evidence>
<dbReference type="PANTHER" id="PTHR10954">
    <property type="entry name" value="RIBONUCLEASE H2 SUBUNIT A"/>
    <property type="match status" value="1"/>
</dbReference>
<dbReference type="CDD" id="cd07182">
    <property type="entry name" value="RNase_HII_bacteria_HII_like"/>
    <property type="match status" value="1"/>
</dbReference>
<organism evidence="18 19">
    <name type="scientific">Candidatus Uhrbacteria bacterium CG_4_9_14_3_um_filter_50_9</name>
    <dbReference type="NCBI Taxonomy" id="1975035"/>
    <lineage>
        <taxon>Bacteria</taxon>
        <taxon>Candidatus Uhriibacteriota</taxon>
    </lineage>
</organism>
<keyword evidence="11 14" id="KW-0255">Endonuclease</keyword>
<comment type="function">
    <text evidence="3 14 16">Endonuclease that specifically degrades the RNA of RNA-DNA hybrids.</text>
</comment>
<dbReference type="NCBIfam" id="NF000595">
    <property type="entry name" value="PRK00015.1-3"/>
    <property type="match status" value="1"/>
</dbReference>
<keyword evidence="9 14" id="KW-0540">Nuclease</keyword>
<dbReference type="InterPro" id="IPR001352">
    <property type="entry name" value="RNase_HII/HIII"/>
</dbReference>
<evidence type="ECO:0000256" key="13">
    <source>
        <dbReference type="ARBA" id="ARBA00023211"/>
    </source>
</evidence>
<proteinExistence type="inferred from homology"/>
<dbReference type="InterPro" id="IPR024567">
    <property type="entry name" value="RNase_HII/HIII_dom"/>
</dbReference>
<comment type="caution">
    <text evidence="18">The sequence shown here is derived from an EMBL/GenBank/DDBJ whole genome shotgun (WGS) entry which is preliminary data.</text>
</comment>
<name>A0A2M7XBV9_9BACT</name>
<dbReference type="GO" id="GO:0030145">
    <property type="term" value="F:manganese ion binding"/>
    <property type="evidence" value="ECO:0007669"/>
    <property type="project" value="UniProtKB-UniRule"/>
</dbReference>
<comment type="similarity">
    <text evidence="5 14 16">Belongs to the RNase HII family.</text>
</comment>
<dbReference type="GO" id="GO:0043137">
    <property type="term" value="P:DNA replication, removal of RNA primer"/>
    <property type="evidence" value="ECO:0007669"/>
    <property type="project" value="TreeGrafter"/>
</dbReference>
<evidence type="ECO:0000256" key="4">
    <source>
        <dbReference type="ARBA" id="ARBA00004496"/>
    </source>
</evidence>
<dbReference type="Proteomes" id="UP000229385">
    <property type="component" value="Unassembled WGS sequence"/>
</dbReference>
<keyword evidence="12 14" id="KW-0378">Hydrolase</keyword>
<dbReference type="Pfam" id="PF01351">
    <property type="entry name" value="RNase_HII"/>
    <property type="match status" value="1"/>
</dbReference>
<evidence type="ECO:0000256" key="15">
    <source>
        <dbReference type="PROSITE-ProRule" id="PRU01319"/>
    </source>
</evidence>
<sequence length="204" mass="22868">MSTKSHPTFHFERELLTQGYKMIVGVDEAGCGALAGPVVAGAVIFPLDSRIGDVRDSKLLTEKIREELYPLIIDRSVAWAVGSASVEEIFEMGIRQANYLAMRRAVEMIAEADYALVDAWTIPHLRIPQRGIIRGDRHVKSIAAASVIAKVTRDRQMVRFHEHYPEYGFMKHKGYGTKEHLEAIAVHGPCSIHRLGYKPFQSVL</sequence>
<evidence type="ECO:0000259" key="17">
    <source>
        <dbReference type="PROSITE" id="PS51975"/>
    </source>
</evidence>
<evidence type="ECO:0000256" key="6">
    <source>
        <dbReference type="ARBA" id="ARBA00012180"/>
    </source>
</evidence>
<evidence type="ECO:0000256" key="9">
    <source>
        <dbReference type="ARBA" id="ARBA00022722"/>
    </source>
</evidence>
<keyword evidence="8 14" id="KW-0963">Cytoplasm</keyword>
<feature type="domain" description="RNase H type-2" evidence="17">
    <location>
        <begin position="21"/>
        <end position="204"/>
    </location>
</feature>
<keyword evidence="10 14" id="KW-0479">Metal-binding</keyword>
<dbReference type="GO" id="GO:0006298">
    <property type="term" value="P:mismatch repair"/>
    <property type="evidence" value="ECO:0007669"/>
    <property type="project" value="TreeGrafter"/>
</dbReference>
<protein>
    <recommendedName>
        <fullName evidence="7 14">Ribonuclease HII</fullName>
        <shortName evidence="14">RNase HII</shortName>
        <ecNumber evidence="6 14">3.1.26.4</ecNumber>
    </recommendedName>
</protein>
<dbReference type="AlphaFoldDB" id="A0A2M7XBV9"/>
<evidence type="ECO:0000256" key="1">
    <source>
        <dbReference type="ARBA" id="ARBA00000077"/>
    </source>
</evidence>
<gene>
    <name evidence="14" type="primary">rnhB</name>
    <name evidence="18" type="ORF">CO174_04500</name>
</gene>
<dbReference type="GO" id="GO:0032299">
    <property type="term" value="C:ribonuclease H2 complex"/>
    <property type="evidence" value="ECO:0007669"/>
    <property type="project" value="TreeGrafter"/>
</dbReference>
<keyword evidence="13 14" id="KW-0464">Manganese</keyword>
<dbReference type="PANTHER" id="PTHR10954:SF18">
    <property type="entry name" value="RIBONUCLEASE HII"/>
    <property type="match status" value="1"/>
</dbReference>
<dbReference type="EC" id="3.1.26.4" evidence="6 14"/>
<dbReference type="GO" id="GO:0005737">
    <property type="term" value="C:cytoplasm"/>
    <property type="evidence" value="ECO:0007669"/>
    <property type="project" value="UniProtKB-SubCell"/>
</dbReference>
<accession>A0A2M7XBV9</accession>
<comment type="catalytic activity">
    <reaction evidence="1 14 15 16">
        <text>Endonucleolytic cleavage to 5'-phosphomonoester.</text>
        <dbReference type="EC" id="3.1.26.4"/>
    </reaction>
</comment>
<dbReference type="EMBL" id="PFWU01000047">
    <property type="protein sequence ID" value="PJA45196.1"/>
    <property type="molecule type" value="Genomic_DNA"/>
</dbReference>
<comment type="subcellular location">
    <subcellularLocation>
        <location evidence="4 14">Cytoplasm</location>
    </subcellularLocation>
</comment>
<evidence type="ECO:0000256" key="16">
    <source>
        <dbReference type="RuleBase" id="RU003515"/>
    </source>
</evidence>
<feature type="binding site" evidence="14 15">
    <location>
        <position position="27"/>
    </location>
    <ligand>
        <name>a divalent metal cation</name>
        <dbReference type="ChEBI" id="CHEBI:60240"/>
    </ligand>
</feature>
<evidence type="ECO:0000256" key="3">
    <source>
        <dbReference type="ARBA" id="ARBA00004065"/>
    </source>
</evidence>
<dbReference type="InterPro" id="IPR036397">
    <property type="entry name" value="RNaseH_sf"/>
</dbReference>
<evidence type="ECO:0000256" key="7">
    <source>
        <dbReference type="ARBA" id="ARBA00019179"/>
    </source>
</evidence>
<evidence type="ECO:0000256" key="2">
    <source>
        <dbReference type="ARBA" id="ARBA00001946"/>
    </source>
</evidence>
<feature type="binding site" evidence="14 15">
    <location>
        <position position="118"/>
    </location>
    <ligand>
        <name>a divalent metal cation</name>
        <dbReference type="ChEBI" id="CHEBI:60240"/>
    </ligand>
</feature>
<evidence type="ECO:0000256" key="11">
    <source>
        <dbReference type="ARBA" id="ARBA00022759"/>
    </source>
</evidence>
<dbReference type="PROSITE" id="PS51975">
    <property type="entry name" value="RNASE_H_2"/>
    <property type="match status" value="1"/>
</dbReference>
<reference evidence="19" key="1">
    <citation type="submission" date="2017-09" db="EMBL/GenBank/DDBJ databases">
        <title>Depth-based differentiation of microbial function through sediment-hosted aquifers and enrichment of novel symbionts in the deep terrestrial subsurface.</title>
        <authorList>
            <person name="Probst A.J."/>
            <person name="Ladd B."/>
            <person name="Jarett J.K."/>
            <person name="Geller-Mcgrath D.E."/>
            <person name="Sieber C.M.K."/>
            <person name="Emerson J.B."/>
            <person name="Anantharaman K."/>
            <person name="Thomas B.C."/>
            <person name="Malmstrom R."/>
            <person name="Stieglmeier M."/>
            <person name="Klingl A."/>
            <person name="Woyke T."/>
            <person name="Ryan C.M."/>
            <person name="Banfield J.F."/>
        </authorList>
    </citation>
    <scope>NUCLEOTIDE SEQUENCE [LARGE SCALE GENOMIC DNA]</scope>
</reference>
<evidence type="ECO:0000313" key="18">
    <source>
        <dbReference type="EMBL" id="PJA45196.1"/>
    </source>
</evidence>
<dbReference type="Gene3D" id="3.30.420.10">
    <property type="entry name" value="Ribonuclease H-like superfamily/Ribonuclease H"/>
    <property type="match status" value="1"/>
</dbReference>
<dbReference type="InterPro" id="IPR022898">
    <property type="entry name" value="RNase_HII"/>
</dbReference>
<evidence type="ECO:0000256" key="10">
    <source>
        <dbReference type="ARBA" id="ARBA00022723"/>
    </source>
</evidence>
<evidence type="ECO:0000256" key="5">
    <source>
        <dbReference type="ARBA" id="ARBA00007383"/>
    </source>
</evidence>
<dbReference type="GO" id="GO:0003723">
    <property type="term" value="F:RNA binding"/>
    <property type="evidence" value="ECO:0007669"/>
    <property type="project" value="UniProtKB-UniRule"/>
</dbReference>
<dbReference type="GO" id="GO:0004523">
    <property type="term" value="F:RNA-DNA hybrid ribonuclease activity"/>
    <property type="evidence" value="ECO:0007669"/>
    <property type="project" value="UniProtKB-UniRule"/>
</dbReference>
<comment type="cofactor">
    <cofactor evidence="2">
        <name>Mg(2+)</name>
        <dbReference type="ChEBI" id="CHEBI:18420"/>
    </cofactor>
</comment>
<dbReference type="HAMAP" id="MF_00052_B">
    <property type="entry name" value="RNase_HII_B"/>
    <property type="match status" value="1"/>
</dbReference>
<evidence type="ECO:0000256" key="8">
    <source>
        <dbReference type="ARBA" id="ARBA00022490"/>
    </source>
</evidence>
<dbReference type="InterPro" id="IPR012337">
    <property type="entry name" value="RNaseH-like_sf"/>
</dbReference>
<evidence type="ECO:0000256" key="14">
    <source>
        <dbReference type="HAMAP-Rule" id="MF_00052"/>
    </source>
</evidence>